<feature type="region of interest" description="Disordered" evidence="1">
    <location>
        <begin position="109"/>
        <end position="280"/>
    </location>
</feature>
<dbReference type="EMBL" id="ML978127">
    <property type="protein sequence ID" value="KAF2097779.1"/>
    <property type="molecule type" value="Genomic_DNA"/>
</dbReference>
<dbReference type="AlphaFoldDB" id="A0A9P4M9G9"/>
<dbReference type="Proteomes" id="UP000799772">
    <property type="component" value="Unassembled WGS sequence"/>
</dbReference>
<accession>A0A9P4M9G9</accession>
<reference evidence="3" key="1">
    <citation type="journal article" date="2020" name="Stud. Mycol.">
        <title>101 Dothideomycetes genomes: a test case for predicting lifestyles and emergence of pathogens.</title>
        <authorList>
            <person name="Haridas S."/>
            <person name="Albert R."/>
            <person name="Binder M."/>
            <person name="Bloem J."/>
            <person name="Labutti K."/>
            <person name="Salamov A."/>
            <person name="Andreopoulos B."/>
            <person name="Baker S."/>
            <person name="Barry K."/>
            <person name="Bills G."/>
            <person name="Bluhm B."/>
            <person name="Cannon C."/>
            <person name="Castanera R."/>
            <person name="Culley D."/>
            <person name="Daum C."/>
            <person name="Ezra D."/>
            <person name="Gonzalez J."/>
            <person name="Henrissat B."/>
            <person name="Kuo A."/>
            <person name="Liang C."/>
            <person name="Lipzen A."/>
            <person name="Lutzoni F."/>
            <person name="Magnuson J."/>
            <person name="Mondo S."/>
            <person name="Nolan M."/>
            <person name="Ohm R."/>
            <person name="Pangilinan J."/>
            <person name="Park H.-J."/>
            <person name="Ramirez L."/>
            <person name="Alfaro M."/>
            <person name="Sun H."/>
            <person name="Tritt A."/>
            <person name="Yoshinaga Y."/>
            <person name="Zwiers L.-H."/>
            <person name="Turgeon B."/>
            <person name="Goodwin S."/>
            <person name="Spatafora J."/>
            <person name="Crous P."/>
            <person name="Grigoriev I."/>
        </authorList>
    </citation>
    <scope>NUCLEOTIDE SEQUENCE</scope>
    <source>
        <strain evidence="3">CBS 133067</strain>
    </source>
</reference>
<feature type="signal peptide" evidence="2">
    <location>
        <begin position="1"/>
        <end position="17"/>
    </location>
</feature>
<feature type="compositionally biased region" description="Basic and acidic residues" evidence="1">
    <location>
        <begin position="162"/>
        <end position="174"/>
    </location>
</feature>
<evidence type="ECO:0000313" key="3">
    <source>
        <dbReference type="EMBL" id="KAF2097779.1"/>
    </source>
</evidence>
<feature type="chain" id="PRO_5040128011" evidence="2">
    <location>
        <begin position="18"/>
        <end position="280"/>
    </location>
</feature>
<evidence type="ECO:0000256" key="1">
    <source>
        <dbReference type="SAM" id="MobiDB-lite"/>
    </source>
</evidence>
<feature type="compositionally biased region" description="Gly residues" evidence="1">
    <location>
        <begin position="145"/>
        <end position="154"/>
    </location>
</feature>
<sequence>MFINSLFILAAAALALAEPKFDYEKFVGGDSKNDLTWPSQYPSNWPSSWGAKPTGFPKSWPRDKAWPSTWEKQWGPKPTAFPDSFPNGYGKWMQRRATDAKDYLKGEFGKGEEAQEHGEHGKGSGRWARSFGSGNGAEREKEHGGFGGEQGKGSGHWARNAEPYEHGEEGESGRHSYAGPPGSKKGSGVHWPRAAQPEAKPKPVNNPFGHSGGQFNAEKGHGPVVHYPREFKAEHGAGEPGFKHGGEGHWRREAGEENMGNGEYRSQKGKPMEFGRKGWF</sequence>
<comment type="caution">
    <text evidence="3">The sequence shown here is derived from an EMBL/GenBank/DDBJ whole genome shotgun (WGS) entry which is preliminary data.</text>
</comment>
<proteinExistence type="predicted"/>
<gene>
    <name evidence="3" type="ORF">NA57DRAFT_76587</name>
</gene>
<feature type="compositionally biased region" description="Basic and acidic residues" evidence="1">
    <location>
        <begin position="227"/>
        <end position="255"/>
    </location>
</feature>
<keyword evidence="2" id="KW-0732">Signal</keyword>
<evidence type="ECO:0000256" key="2">
    <source>
        <dbReference type="SAM" id="SignalP"/>
    </source>
</evidence>
<name>A0A9P4M9G9_9PEZI</name>
<evidence type="ECO:0000313" key="4">
    <source>
        <dbReference type="Proteomes" id="UP000799772"/>
    </source>
</evidence>
<feature type="compositionally biased region" description="Basic and acidic residues" evidence="1">
    <location>
        <begin position="109"/>
        <end position="122"/>
    </location>
</feature>
<feature type="compositionally biased region" description="Basic and acidic residues" evidence="1">
    <location>
        <begin position="270"/>
        <end position="280"/>
    </location>
</feature>
<organism evidence="3 4">
    <name type="scientific">Rhizodiscina lignyota</name>
    <dbReference type="NCBI Taxonomy" id="1504668"/>
    <lineage>
        <taxon>Eukaryota</taxon>
        <taxon>Fungi</taxon>
        <taxon>Dikarya</taxon>
        <taxon>Ascomycota</taxon>
        <taxon>Pezizomycotina</taxon>
        <taxon>Dothideomycetes</taxon>
        <taxon>Pleosporomycetidae</taxon>
        <taxon>Aulographales</taxon>
        <taxon>Rhizodiscinaceae</taxon>
        <taxon>Rhizodiscina</taxon>
    </lineage>
</organism>
<keyword evidence="4" id="KW-1185">Reference proteome</keyword>
<protein>
    <submittedName>
        <fullName evidence="3">Uncharacterized protein</fullName>
    </submittedName>
</protein>